<reference evidence="3 4" key="1">
    <citation type="submission" date="2015-04" db="EMBL/GenBank/DDBJ databases">
        <title>Whole genome shotgun sequence of Flavihumibacter petaseus NBRC 106054.</title>
        <authorList>
            <person name="Miyazawa S."/>
            <person name="Hosoyama A."/>
            <person name="Hashimoto M."/>
            <person name="Noguchi M."/>
            <person name="Tsuchikane K."/>
            <person name="Ohji S."/>
            <person name="Yamazoe A."/>
            <person name="Ichikawa N."/>
            <person name="Kimura A."/>
            <person name="Fujita N."/>
        </authorList>
    </citation>
    <scope>NUCLEOTIDE SEQUENCE [LARGE SCALE GENOMIC DNA]</scope>
    <source>
        <strain evidence="3 4">NBRC 106054</strain>
    </source>
</reference>
<keyword evidence="1" id="KW-0732">Signal</keyword>
<dbReference type="STRING" id="1220578.FPE01S_01_09100"/>
<dbReference type="PANTHER" id="PTHR42767:SF1">
    <property type="entry name" value="ENDO-BETA-1,6-GALACTANASE-LIKE DOMAIN-CONTAINING PROTEIN"/>
    <property type="match status" value="1"/>
</dbReference>
<evidence type="ECO:0000256" key="1">
    <source>
        <dbReference type="SAM" id="SignalP"/>
    </source>
</evidence>
<feature type="domain" description="Endo-beta-1,6-galactanase-like" evidence="2">
    <location>
        <begin position="32"/>
        <end position="391"/>
    </location>
</feature>
<feature type="signal peptide" evidence="1">
    <location>
        <begin position="1"/>
        <end position="21"/>
    </location>
</feature>
<evidence type="ECO:0000313" key="4">
    <source>
        <dbReference type="Proteomes" id="UP000033121"/>
    </source>
</evidence>
<dbReference type="EMBL" id="BBWV01000001">
    <property type="protein sequence ID" value="GAO41895.1"/>
    <property type="molecule type" value="Genomic_DNA"/>
</dbReference>
<dbReference type="GO" id="GO:0004553">
    <property type="term" value="F:hydrolase activity, hydrolyzing O-glycosyl compounds"/>
    <property type="evidence" value="ECO:0007669"/>
    <property type="project" value="InterPro"/>
</dbReference>
<feature type="chain" id="PRO_5002429630" evidence="1">
    <location>
        <begin position="22"/>
        <end position="500"/>
    </location>
</feature>
<dbReference type="InterPro" id="IPR017853">
    <property type="entry name" value="GH"/>
</dbReference>
<accession>A0A0E9MXQ6</accession>
<dbReference type="PANTHER" id="PTHR42767">
    <property type="entry name" value="ENDO-BETA-1,6-GALACTANASE"/>
    <property type="match status" value="1"/>
</dbReference>
<comment type="caution">
    <text evidence="3">The sequence shown here is derived from an EMBL/GenBank/DDBJ whole genome shotgun (WGS) entry which is preliminary data.</text>
</comment>
<name>A0A0E9MXQ6_9BACT</name>
<organism evidence="3 4">
    <name type="scientific">Flavihumibacter petaseus NBRC 106054</name>
    <dbReference type="NCBI Taxonomy" id="1220578"/>
    <lineage>
        <taxon>Bacteria</taxon>
        <taxon>Pseudomonadati</taxon>
        <taxon>Bacteroidota</taxon>
        <taxon>Chitinophagia</taxon>
        <taxon>Chitinophagales</taxon>
        <taxon>Chitinophagaceae</taxon>
        <taxon>Flavihumibacter</taxon>
    </lineage>
</organism>
<dbReference type="Proteomes" id="UP000033121">
    <property type="component" value="Unassembled WGS sequence"/>
</dbReference>
<sequence>MFFYPSPFIIFLVTCWLQLSAGTSSSDTLIRVQTDINQRFQVMENFAASDAWACQFTGKWADSSRNRMADLLFSMDTTANGQPKGIGLTMWRFNIGAGSGQQGDKSGIKQVWRRAESFLEPDGSYNWDRQSGQIWFLEAAQKRGVKQFLAFLNSPPVNFTKNNKAFATAGASNLDPYQYKAVAAYTAAVIRGVYKKTGIRFDYISPVNEPQWDWSDGGQEGCPYSNREIFGLTQALSQTLIAEGLDTRIILPESAHYGYVLADRDKPGKGNQIDTFFDGTSPFYLGGMPNLHKRIAAHSYFTTSPDTLAVSVRKMIAARIAAHPGLGFWQSEYCILGDNEGEINGDKRDLGMTSALYVARVLHRDLVYANASAWQWWLAISPFNYKDGLVYIDENTEKGQVYDSKMLWTVGNYSRFVRPGMVRIAAQVPGLDAAAFYDSTTQNQVLVLTNQGKAPKKIQLPANTREIWLTDKLHNLEKILPKDRRLEIPAESITTLIIHS</sequence>
<dbReference type="RefSeq" id="WP_052955514.1">
    <property type="nucleotide sequence ID" value="NZ_BBWV01000001.1"/>
</dbReference>
<keyword evidence="3" id="KW-0378">Hydrolase</keyword>
<dbReference type="InterPro" id="IPR039514">
    <property type="entry name" value="6GAL-like"/>
</dbReference>
<dbReference type="Pfam" id="PF14587">
    <property type="entry name" value="Glyco_hydr_30_2"/>
    <property type="match status" value="1"/>
</dbReference>
<dbReference type="InterPro" id="IPR039743">
    <property type="entry name" value="6GAL/EXGAL"/>
</dbReference>
<dbReference type="SUPFAM" id="SSF51445">
    <property type="entry name" value="(Trans)glycosidases"/>
    <property type="match status" value="1"/>
</dbReference>
<evidence type="ECO:0000259" key="2">
    <source>
        <dbReference type="Pfam" id="PF14587"/>
    </source>
</evidence>
<evidence type="ECO:0000313" key="3">
    <source>
        <dbReference type="EMBL" id="GAO41895.1"/>
    </source>
</evidence>
<dbReference type="AlphaFoldDB" id="A0A0E9MXQ6"/>
<gene>
    <name evidence="3" type="ORF">FPE01S_01_09100</name>
</gene>
<dbReference type="Gene3D" id="3.20.20.80">
    <property type="entry name" value="Glycosidases"/>
    <property type="match status" value="1"/>
</dbReference>
<protein>
    <submittedName>
        <fullName evidence="3">Putative hydrolase</fullName>
    </submittedName>
</protein>
<keyword evidence="4" id="KW-1185">Reference proteome</keyword>
<proteinExistence type="predicted"/>
<dbReference type="OrthoDB" id="9806701at2"/>